<organism evidence="3">
    <name type="scientific">Arion vulgaris</name>
    <dbReference type="NCBI Taxonomy" id="1028688"/>
    <lineage>
        <taxon>Eukaryota</taxon>
        <taxon>Metazoa</taxon>
        <taxon>Spiralia</taxon>
        <taxon>Lophotrochozoa</taxon>
        <taxon>Mollusca</taxon>
        <taxon>Gastropoda</taxon>
        <taxon>Heterobranchia</taxon>
        <taxon>Euthyneura</taxon>
        <taxon>Panpulmonata</taxon>
        <taxon>Eupulmonata</taxon>
        <taxon>Stylommatophora</taxon>
        <taxon>Helicina</taxon>
        <taxon>Arionoidea</taxon>
        <taxon>Arionidae</taxon>
        <taxon>Arion</taxon>
    </lineage>
</organism>
<protein>
    <submittedName>
        <fullName evidence="3">Uncharacterized protein</fullName>
    </submittedName>
</protein>
<evidence type="ECO:0000313" key="3">
    <source>
        <dbReference type="EMBL" id="CEK70336.1"/>
    </source>
</evidence>
<keyword evidence="1" id="KW-0472">Membrane</keyword>
<evidence type="ECO:0000256" key="1">
    <source>
        <dbReference type="SAM" id="Phobius"/>
    </source>
</evidence>
<dbReference type="AlphaFoldDB" id="A0A0B6ZR83"/>
<gene>
    <name evidence="3" type="primary">ORF73734</name>
    <name evidence="2" type="synonym">ORF73732</name>
</gene>
<keyword evidence="1" id="KW-0812">Transmembrane</keyword>
<sequence>MDGRGIEIIVSDENDARVSTVKSGKRVLLRRIWMILLDKRVDGRTESVNTLGPHSVEEHEQLKRVLNIIFIIVGIALLIAVFVVIIYTVVGESTHH</sequence>
<keyword evidence="1" id="KW-1133">Transmembrane helix</keyword>
<proteinExistence type="predicted"/>
<reference evidence="3" key="1">
    <citation type="submission" date="2014-12" db="EMBL/GenBank/DDBJ databases">
        <title>Insight into the proteome of Arion vulgaris.</title>
        <authorList>
            <person name="Aradska J."/>
            <person name="Bulat T."/>
            <person name="Smidak R."/>
            <person name="Sarate P."/>
            <person name="Gangsoo J."/>
            <person name="Sialana F."/>
            <person name="Bilban M."/>
            <person name="Lubec G."/>
        </authorList>
    </citation>
    <scope>NUCLEOTIDE SEQUENCE</scope>
    <source>
        <tissue evidence="3">Skin</tissue>
    </source>
</reference>
<accession>A0A0B6ZR83</accession>
<dbReference type="EMBL" id="HACG01023471">
    <property type="protein sequence ID" value="CEK70336.1"/>
    <property type="molecule type" value="Transcribed_RNA"/>
</dbReference>
<name>A0A0B6ZR83_9EUPU</name>
<feature type="transmembrane region" description="Helical" evidence="1">
    <location>
        <begin position="65"/>
        <end position="90"/>
    </location>
</feature>
<evidence type="ECO:0000313" key="2">
    <source>
        <dbReference type="EMBL" id="CEK70335.1"/>
    </source>
</evidence>
<dbReference type="EMBL" id="HACG01023470">
    <property type="protein sequence ID" value="CEK70335.1"/>
    <property type="molecule type" value="Transcribed_RNA"/>
</dbReference>